<name>A0A5M6D119_9BACT</name>
<dbReference type="EMBL" id="VWSF01000023">
    <property type="protein sequence ID" value="KAA5541191.1"/>
    <property type="molecule type" value="Genomic_DNA"/>
</dbReference>
<protein>
    <submittedName>
        <fullName evidence="1">Uncharacterized protein</fullName>
    </submittedName>
</protein>
<evidence type="ECO:0000313" key="2">
    <source>
        <dbReference type="Proteomes" id="UP000323426"/>
    </source>
</evidence>
<keyword evidence="2" id="KW-1185">Reference proteome</keyword>
<reference evidence="1 2" key="1">
    <citation type="submission" date="2019-09" db="EMBL/GenBank/DDBJ databases">
        <title>Genome sequence and assembly of Adhaeribacter sp.</title>
        <authorList>
            <person name="Chhetri G."/>
        </authorList>
    </citation>
    <scope>NUCLEOTIDE SEQUENCE [LARGE SCALE GENOMIC DNA]</scope>
    <source>
        <strain evidence="1 2">DK36</strain>
    </source>
</reference>
<organism evidence="1 2">
    <name type="scientific">Adhaeribacter rhizoryzae</name>
    <dbReference type="NCBI Taxonomy" id="2607907"/>
    <lineage>
        <taxon>Bacteria</taxon>
        <taxon>Pseudomonadati</taxon>
        <taxon>Bacteroidota</taxon>
        <taxon>Cytophagia</taxon>
        <taxon>Cytophagales</taxon>
        <taxon>Hymenobacteraceae</taxon>
        <taxon>Adhaeribacter</taxon>
    </lineage>
</organism>
<dbReference type="RefSeq" id="WP_150091823.1">
    <property type="nucleotide sequence ID" value="NZ_VWSF01000023.1"/>
</dbReference>
<dbReference type="Proteomes" id="UP000323426">
    <property type="component" value="Unassembled WGS sequence"/>
</dbReference>
<sequence length="107" mass="12308">MANKLGCTGLYQLSMDRDTWKSKLLPFLKPFLQPSGKDCEVFTPAKGMPIRFIFEGTFFVEGRHGDFLLNFSDPDIFILTVRSQHKAVRVAWSKLVAFELHTQALWQ</sequence>
<evidence type="ECO:0000313" key="1">
    <source>
        <dbReference type="EMBL" id="KAA5541191.1"/>
    </source>
</evidence>
<comment type="caution">
    <text evidence="1">The sequence shown here is derived from an EMBL/GenBank/DDBJ whole genome shotgun (WGS) entry which is preliminary data.</text>
</comment>
<gene>
    <name evidence="1" type="ORF">F0145_21415</name>
</gene>
<dbReference type="AlphaFoldDB" id="A0A5M6D119"/>
<proteinExistence type="predicted"/>
<accession>A0A5M6D119</accession>